<dbReference type="AlphaFoldDB" id="A0A0R3DY45"/>
<dbReference type="InterPro" id="IPR005996">
    <property type="entry name" value="Ribosomal_uL30_bac-type"/>
</dbReference>
<dbReference type="SUPFAM" id="SSF55129">
    <property type="entry name" value="Ribosomal protein L30p/L7e"/>
    <property type="match status" value="1"/>
</dbReference>
<comment type="similarity">
    <text evidence="1 5">Belongs to the universal ribosomal protein uL30 family.</text>
</comment>
<evidence type="ECO:0000313" key="7">
    <source>
        <dbReference type="EMBL" id="KRQ14835.1"/>
    </source>
</evidence>
<reference evidence="7 8" key="1">
    <citation type="submission" date="2015-09" db="EMBL/GenBank/DDBJ databases">
        <title>Draft Genome Sequence of Bradyrhizobium manausense Strain BR 3351T, a Novel Symbiotic Nitrogen-Fixing Alphaproteobacterium Isolated from Brazilian Amazon Rain Forest.</title>
        <authorList>
            <person name="De Araujo J.L."/>
            <person name="Zilli J.E."/>
        </authorList>
    </citation>
    <scope>NUCLEOTIDE SEQUENCE [LARGE SCALE GENOMIC DNA]</scope>
    <source>
        <strain evidence="7 8">BR3351</strain>
    </source>
</reference>
<dbReference type="CDD" id="cd01658">
    <property type="entry name" value="Ribosomal_L30"/>
    <property type="match status" value="1"/>
</dbReference>
<dbReference type="GO" id="GO:0022625">
    <property type="term" value="C:cytosolic large ribosomal subunit"/>
    <property type="evidence" value="ECO:0007669"/>
    <property type="project" value="TreeGrafter"/>
</dbReference>
<dbReference type="NCBIfam" id="TIGR01308">
    <property type="entry name" value="rpmD_bact"/>
    <property type="match status" value="1"/>
</dbReference>
<protein>
    <recommendedName>
        <fullName evidence="5">Large ribosomal subunit protein uL30</fullName>
    </recommendedName>
</protein>
<evidence type="ECO:0000256" key="1">
    <source>
        <dbReference type="ARBA" id="ARBA00007594"/>
    </source>
</evidence>
<keyword evidence="8" id="KW-1185">Reference proteome</keyword>
<sequence>MAKDAAKSAKTIKLEQTGSAIRRHHSQRSTLIGLKLNKIGRVSELPDTPAVRGMIEKVHHLVRIVDEK</sequence>
<dbReference type="PANTHER" id="PTHR15892:SF2">
    <property type="entry name" value="LARGE RIBOSOMAL SUBUNIT PROTEIN UL30M"/>
    <property type="match status" value="1"/>
</dbReference>
<dbReference type="RefSeq" id="WP_057745463.1">
    <property type="nucleotide sequence ID" value="NZ_LJYG01000045.1"/>
</dbReference>
<keyword evidence="4 5" id="KW-0687">Ribonucleoprotein</keyword>
<evidence type="ECO:0000256" key="5">
    <source>
        <dbReference type="HAMAP-Rule" id="MF_01371"/>
    </source>
</evidence>
<evidence type="ECO:0000259" key="6">
    <source>
        <dbReference type="Pfam" id="PF00327"/>
    </source>
</evidence>
<organism evidence="7 8">
    <name type="scientific">Bradyrhizobium manausense</name>
    <dbReference type="NCBI Taxonomy" id="989370"/>
    <lineage>
        <taxon>Bacteria</taxon>
        <taxon>Pseudomonadati</taxon>
        <taxon>Pseudomonadota</taxon>
        <taxon>Alphaproteobacteria</taxon>
        <taxon>Hyphomicrobiales</taxon>
        <taxon>Nitrobacteraceae</taxon>
        <taxon>Bradyrhizobium</taxon>
    </lineage>
</organism>
<dbReference type="Pfam" id="PF00327">
    <property type="entry name" value="Ribosomal_L30"/>
    <property type="match status" value="1"/>
</dbReference>
<comment type="caution">
    <text evidence="7">The sequence shown here is derived from an EMBL/GenBank/DDBJ whole genome shotgun (WGS) entry which is preliminary data.</text>
</comment>
<gene>
    <name evidence="5" type="primary">rpmD</name>
    <name evidence="7" type="ORF">AOQ71_10405</name>
</gene>
<name>A0A0R3DY45_9BRAD</name>
<evidence type="ECO:0000313" key="8">
    <source>
        <dbReference type="Proteomes" id="UP000051936"/>
    </source>
</evidence>
<dbReference type="EMBL" id="LJYG01000045">
    <property type="protein sequence ID" value="KRQ14835.1"/>
    <property type="molecule type" value="Genomic_DNA"/>
</dbReference>
<proteinExistence type="inferred from homology"/>
<dbReference type="GO" id="GO:0003735">
    <property type="term" value="F:structural constituent of ribosome"/>
    <property type="evidence" value="ECO:0007669"/>
    <property type="project" value="InterPro"/>
</dbReference>
<dbReference type="STRING" id="989370.AOQ71_10405"/>
<dbReference type="Gene3D" id="3.30.1390.20">
    <property type="entry name" value="Ribosomal protein L30, ferredoxin-like fold domain"/>
    <property type="match status" value="1"/>
</dbReference>
<dbReference type="HAMAP" id="MF_01371_B">
    <property type="entry name" value="Ribosomal_uL30_B"/>
    <property type="match status" value="1"/>
</dbReference>
<feature type="domain" description="Large ribosomal subunit protein uL30-like ferredoxin-like fold" evidence="6">
    <location>
        <begin position="13"/>
        <end position="62"/>
    </location>
</feature>
<dbReference type="OrthoDB" id="9812790at2"/>
<accession>A0A0R3DY45</accession>
<comment type="subunit">
    <text evidence="2 5">Part of the 50S ribosomal subunit.</text>
</comment>
<dbReference type="InterPro" id="IPR036919">
    <property type="entry name" value="Ribo_uL30_ferredoxin-like_sf"/>
</dbReference>
<dbReference type="Proteomes" id="UP000051936">
    <property type="component" value="Unassembled WGS sequence"/>
</dbReference>
<evidence type="ECO:0000256" key="4">
    <source>
        <dbReference type="ARBA" id="ARBA00023274"/>
    </source>
</evidence>
<evidence type="ECO:0000256" key="3">
    <source>
        <dbReference type="ARBA" id="ARBA00022980"/>
    </source>
</evidence>
<dbReference type="PANTHER" id="PTHR15892">
    <property type="entry name" value="MITOCHONDRIAL RIBOSOMAL PROTEIN L30"/>
    <property type="match status" value="1"/>
</dbReference>
<dbReference type="PIRSF" id="PIRSF002211">
    <property type="entry name" value="Ribosomal_L30_bac-type"/>
    <property type="match status" value="1"/>
</dbReference>
<dbReference type="InterPro" id="IPR016082">
    <property type="entry name" value="Ribosomal_uL30_ferredoxin-like"/>
</dbReference>
<keyword evidence="3 5" id="KW-0689">Ribosomal protein</keyword>
<dbReference type="GO" id="GO:0006412">
    <property type="term" value="P:translation"/>
    <property type="evidence" value="ECO:0007669"/>
    <property type="project" value="UniProtKB-UniRule"/>
</dbReference>
<evidence type="ECO:0000256" key="2">
    <source>
        <dbReference type="ARBA" id="ARBA00011838"/>
    </source>
</evidence>